<evidence type="ECO:0000256" key="1">
    <source>
        <dbReference type="ARBA" id="ARBA00012513"/>
    </source>
</evidence>
<dbReference type="GO" id="GO:0005886">
    <property type="term" value="C:plasma membrane"/>
    <property type="evidence" value="ECO:0007669"/>
    <property type="project" value="TreeGrafter"/>
</dbReference>
<evidence type="ECO:0000256" key="8">
    <source>
        <dbReference type="ARBA" id="ARBA00023157"/>
    </source>
</evidence>
<dbReference type="SUPFAM" id="SSF56112">
    <property type="entry name" value="Protein kinase-like (PK-like)"/>
    <property type="match status" value="1"/>
</dbReference>
<proteinExistence type="predicted"/>
<evidence type="ECO:0000256" key="10">
    <source>
        <dbReference type="ARBA" id="ARBA00047899"/>
    </source>
</evidence>
<keyword evidence="15" id="KW-1185">Reference proteome</keyword>
<comment type="caution">
    <text evidence="14">The sequence shown here is derived from an EMBL/GenBank/DDBJ whole genome shotgun (WGS) entry which is preliminary data.</text>
</comment>
<dbReference type="Proteomes" id="UP001293593">
    <property type="component" value="Unassembled WGS sequence"/>
</dbReference>
<keyword evidence="8" id="KW-1015">Disulfide bond</keyword>
<dbReference type="InterPro" id="IPR001245">
    <property type="entry name" value="Ser-Thr/Tyr_kinase_cat_dom"/>
</dbReference>
<dbReference type="InterPro" id="IPR000719">
    <property type="entry name" value="Prot_kinase_dom"/>
</dbReference>
<evidence type="ECO:0000256" key="7">
    <source>
        <dbReference type="ARBA" id="ARBA00022840"/>
    </source>
</evidence>
<sequence length="418" mass="47621">MEDIRTFDNVGQDLYVRVDEHELAKYGRKKRDGSLGKEGMVTLVTISICLIIFLVISLVYWFVKYNNQAKRLHKDYLFDGENNSDVTLFDLEDIVGATDNFSDTNMLGKDGFGSVYKGLLKDGLEIAVKRLSKYSRQGIEEFRNEVTLIAKLQHRNLVRILGCCIDGEEKMLIYEYLPNKSLDSFIFDQVKRLQLDWRKRFDIICGVARGILYLHEDSRLRIIHRDLKASNVLLDSTMNPKIADFGMARIFDGDQTEANTNCVVGTYGYMSPEYAMEGIFSIKSDTYSFGVLLLEIVTSRKNSDHYDDVSSTLVGHIWNLWRESRVMEIVDPSLMGETCPKYEVLKCIQIGLLCVQEYVTDRPTMSEVVSMLDNDSTLAPPKQAAFLFKKPKCDDPNLSISEGVNSINEMSTTVVEAR</sequence>
<evidence type="ECO:0000256" key="3">
    <source>
        <dbReference type="ARBA" id="ARBA00022679"/>
    </source>
</evidence>
<evidence type="ECO:0000259" key="13">
    <source>
        <dbReference type="PROSITE" id="PS50011"/>
    </source>
</evidence>
<keyword evidence="7" id="KW-0067">ATP-binding</keyword>
<evidence type="ECO:0000256" key="6">
    <source>
        <dbReference type="ARBA" id="ARBA00022777"/>
    </source>
</evidence>
<evidence type="ECO:0000313" key="15">
    <source>
        <dbReference type="Proteomes" id="UP001293593"/>
    </source>
</evidence>
<dbReference type="PANTHER" id="PTHR27002:SF1095">
    <property type="entry name" value="G-TYPE LECTIN S-RECEPTOR-LIKE SERINE_THREONINE-PROTEIN KINASE RKS1"/>
    <property type="match status" value="1"/>
</dbReference>
<gene>
    <name evidence="14" type="ORF">QN277_009396</name>
</gene>
<keyword evidence="3" id="KW-0808">Transferase</keyword>
<dbReference type="AlphaFoldDB" id="A0AAE1JIS4"/>
<organism evidence="14 15">
    <name type="scientific">Acacia crassicarpa</name>
    <name type="common">northern wattle</name>
    <dbReference type="NCBI Taxonomy" id="499986"/>
    <lineage>
        <taxon>Eukaryota</taxon>
        <taxon>Viridiplantae</taxon>
        <taxon>Streptophyta</taxon>
        <taxon>Embryophyta</taxon>
        <taxon>Tracheophyta</taxon>
        <taxon>Spermatophyta</taxon>
        <taxon>Magnoliopsida</taxon>
        <taxon>eudicotyledons</taxon>
        <taxon>Gunneridae</taxon>
        <taxon>Pentapetalae</taxon>
        <taxon>rosids</taxon>
        <taxon>fabids</taxon>
        <taxon>Fabales</taxon>
        <taxon>Fabaceae</taxon>
        <taxon>Caesalpinioideae</taxon>
        <taxon>mimosoid clade</taxon>
        <taxon>Acacieae</taxon>
        <taxon>Acacia</taxon>
    </lineage>
</organism>
<keyword evidence="4" id="KW-0732">Signal</keyword>
<keyword evidence="12" id="KW-0472">Membrane</keyword>
<keyword evidence="12" id="KW-1133">Transmembrane helix</keyword>
<dbReference type="FunFam" id="3.30.200.20:FF:000195">
    <property type="entry name" value="G-type lectin S-receptor-like serine/threonine-protein kinase"/>
    <property type="match status" value="1"/>
</dbReference>
<protein>
    <recommendedName>
        <fullName evidence="1">non-specific serine/threonine protein kinase</fullName>
        <ecNumber evidence="1">2.7.11.1</ecNumber>
    </recommendedName>
</protein>
<dbReference type="GO" id="GO:0004674">
    <property type="term" value="F:protein serine/threonine kinase activity"/>
    <property type="evidence" value="ECO:0007669"/>
    <property type="project" value="UniProtKB-KW"/>
</dbReference>
<accession>A0AAE1JIS4</accession>
<evidence type="ECO:0000256" key="9">
    <source>
        <dbReference type="ARBA" id="ARBA00023180"/>
    </source>
</evidence>
<dbReference type="InterPro" id="IPR011009">
    <property type="entry name" value="Kinase-like_dom_sf"/>
</dbReference>
<keyword evidence="6" id="KW-0418">Kinase</keyword>
<dbReference type="SMART" id="SM00220">
    <property type="entry name" value="S_TKc"/>
    <property type="match status" value="1"/>
</dbReference>
<name>A0AAE1JIS4_9FABA</name>
<feature type="domain" description="Protein kinase" evidence="13">
    <location>
        <begin position="101"/>
        <end position="378"/>
    </location>
</feature>
<dbReference type="InterPro" id="IPR008271">
    <property type="entry name" value="Ser/Thr_kinase_AS"/>
</dbReference>
<dbReference type="EMBL" id="JAWXYG010000014">
    <property type="protein sequence ID" value="KAK4253954.1"/>
    <property type="molecule type" value="Genomic_DNA"/>
</dbReference>
<dbReference type="CDD" id="cd14066">
    <property type="entry name" value="STKc_IRAK"/>
    <property type="match status" value="1"/>
</dbReference>
<keyword evidence="9" id="KW-0325">Glycoprotein</keyword>
<dbReference type="PROSITE" id="PS50011">
    <property type="entry name" value="PROTEIN_KINASE_DOM"/>
    <property type="match status" value="1"/>
</dbReference>
<dbReference type="Gene3D" id="1.10.510.10">
    <property type="entry name" value="Transferase(Phosphotransferase) domain 1"/>
    <property type="match status" value="1"/>
</dbReference>
<evidence type="ECO:0000256" key="12">
    <source>
        <dbReference type="SAM" id="Phobius"/>
    </source>
</evidence>
<feature type="transmembrane region" description="Helical" evidence="12">
    <location>
        <begin position="40"/>
        <end position="63"/>
    </location>
</feature>
<comment type="catalytic activity">
    <reaction evidence="10">
        <text>L-threonyl-[protein] + ATP = O-phospho-L-threonyl-[protein] + ADP + H(+)</text>
        <dbReference type="Rhea" id="RHEA:46608"/>
        <dbReference type="Rhea" id="RHEA-COMP:11060"/>
        <dbReference type="Rhea" id="RHEA-COMP:11605"/>
        <dbReference type="ChEBI" id="CHEBI:15378"/>
        <dbReference type="ChEBI" id="CHEBI:30013"/>
        <dbReference type="ChEBI" id="CHEBI:30616"/>
        <dbReference type="ChEBI" id="CHEBI:61977"/>
        <dbReference type="ChEBI" id="CHEBI:456216"/>
        <dbReference type="EC" id="2.7.11.1"/>
    </reaction>
</comment>
<dbReference type="PROSITE" id="PS00108">
    <property type="entry name" value="PROTEIN_KINASE_ST"/>
    <property type="match status" value="1"/>
</dbReference>
<evidence type="ECO:0000256" key="4">
    <source>
        <dbReference type="ARBA" id="ARBA00022729"/>
    </source>
</evidence>
<evidence type="ECO:0000256" key="5">
    <source>
        <dbReference type="ARBA" id="ARBA00022741"/>
    </source>
</evidence>
<dbReference type="EC" id="2.7.11.1" evidence="1"/>
<dbReference type="PANTHER" id="PTHR27002">
    <property type="entry name" value="RECEPTOR-LIKE SERINE/THREONINE-PROTEIN KINASE SD1-8"/>
    <property type="match status" value="1"/>
</dbReference>
<evidence type="ECO:0000256" key="11">
    <source>
        <dbReference type="ARBA" id="ARBA00048679"/>
    </source>
</evidence>
<keyword evidence="5" id="KW-0547">Nucleotide-binding</keyword>
<keyword evidence="2" id="KW-0723">Serine/threonine-protein kinase</keyword>
<comment type="catalytic activity">
    <reaction evidence="11">
        <text>L-seryl-[protein] + ATP = O-phospho-L-seryl-[protein] + ADP + H(+)</text>
        <dbReference type="Rhea" id="RHEA:17989"/>
        <dbReference type="Rhea" id="RHEA-COMP:9863"/>
        <dbReference type="Rhea" id="RHEA-COMP:11604"/>
        <dbReference type="ChEBI" id="CHEBI:15378"/>
        <dbReference type="ChEBI" id="CHEBI:29999"/>
        <dbReference type="ChEBI" id="CHEBI:30616"/>
        <dbReference type="ChEBI" id="CHEBI:83421"/>
        <dbReference type="ChEBI" id="CHEBI:456216"/>
        <dbReference type="EC" id="2.7.11.1"/>
    </reaction>
</comment>
<dbReference type="FunFam" id="1.10.510.10:FF:000060">
    <property type="entry name" value="G-type lectin S-receptor-like serine/threonine-protein kinase"/>
    <property type="match status" value="1"/>
</dbReference>
<evidence type="ECO:0000256" key="2">
    <source>
        <dbReference type="ARBA" id="ARBA00022527"/>
    </source>
</evidence>
<dbReference type="Gene3D" id="3.30.200.20">
    <property type="entry name" value="Phosphorylase Kinase, domain 1"/>
    <property type="match status" value="1"/>
</dbReference>
<dbReference type="Pfam" id="PF07714">
    <property type="entry name" value="PK_Tyr_Ser-Thr"/>
    <property type="match status" value="1"/>
</dbReference>
<dbReference type="GO" id="GO:0005524">
    <property type="term" value="F:ATP binding"/>
    <property type="evidence" value="ECO:0007669"/>
    <property type="project" value="UniProtKB-KW"/>
</dbReference>
<evidence type="ECO:0000313" key="14">
    <source>
        <dbReference type="EMBL" id="KAK4253954.1"/>
    </source>
</evidence>
<reference evidence="14" key="1">
    <citation type="submission" date="2023-10" db="EMBL/GenBank/DDBJ databases">
        <title>Chromosome-level genome of the transformable northern wattle, Acacia crassicarpa.</title>
        <authorList>
            <person name="Massaro I."/>
            <person name="Sinha N.R."/>
            <person name="Poethig S."/>
            <person name="Leichty A.R."/>
        </authorList>
    </citation>
    <scope>NUCLEOTIDE SEQUENCE</scope>
    <source>
        <strain evidence="14">Acra3RX</strain>
        <tissue evidence="14">Leaf</tissue>
    </source>
</reference>
<keyword evidence="12" id="KW-0812">Transmembrane</keyword>